<evidence type="ECO:0000313" key="5">
    <source>
        <dbReference type="Proteomes" id="UP001202052"/>
    </source>
</evidence>
<evidence type="ECO:0000259" key="3">
    <source>
        <dbReference type="Pfam" id="PF19575"/>
    </source>
</evidence>
<keyword evidence="1" id="KW-0175">Coiled coil</keyword>
<keyword evidence="5" id="KW-1185">Reference proteome</keyword>
<dbReference type="InterPro" id="IPR045745">
    <property type="entry name" value="HTH_58_Actinobacteria-type"/>
</dbReference>
<name>A0ABT0P572_9ACTN</name>
<gene>
    <name evidence="4" type="ORF">M4438_36215</name>
</gene>
<sequence>MDEINSPPQQPKTSNPAPPADDGFDLARVKKGRQLQGPELAKFSAWVVAQYETTTIRGICRKTGRSYWEIREILMANGVTLRPRGSRPGTPSSPGSHPGAGGSRTSGAASAGDVSRRNAELERILLVELKWSLLGFAKKIREHCAATGHPRTVHQNTVTRWCAGTQPGPELAAAACHVLSQACGRQILPESLGWSAAETDIAERALHYGDVEHAVRMLRRLWQLDAVPRSATVRKMSLVPMPSAVEASVMLPDTEIAGCGQRRVSIADIELLDAQTDLFRRTNARHGGGQYGSVFAAFLTAHAVPLLEGSFNSQRGRLLYGSVVDAVLTLAGMAYDDELPGLAQRYALQAMRLAQAIGDRGRLARGCVHQARLAAVRGVGREVLAHAHSAVATAADEPALVRAYVAVTEARAWAYNGDGAQCRAAVERARAALDEARRGSGPRWLAWLDRPALEGQAAWALAMAGLAEESDKALNVAMGLPPERTRGRVELLLTGAELARLRGDRAEWQELLAKARTAARRLKSQRVARRLAAAAEGGPSHVF</sequence>
<dbReference type="RefSeq" id="WP_249493438.1">
    <property type="nucleotide sequence ID" value="NZ_JAMCCK010000088.1"/>
</dbReference>
<feature type="domain" description="Helix-turn-helix" evidence="3">
    <location>
        <begin position="29"/>
        <end position="86"/>
    </location>
</feature>
<feature type="coiled-coil region" evidence="1">
    <location>
        <begin position="498"/>
        <end position="525"/>
    </location>
</feature>
<evidence type="ECO:0000313" key="4">
    <source>
        <dbReference type="EMBL" id="MCL3998879.1"/>
    </source>
</evidence>
<feature type="region of interest" description="Disordered" evidence="2">
    <location>
        <begin position="1"/>
        <end position="24"/>
    </location>
</feature>
<evidence type="ECO:0000256" key="2">
    <source>
        <dbReference type="SAM" id="MobiDB-lite"/>
    </source>
</evidence>
<accession>A0ABT0P572</accession>
<dbReference type="Proteomes" id="UP001202052">
    <property type="component" value="Unassembled WGS sequence"/>
</dbReference>
<evidence type="ECO:0000256" key="1">
    <source>
        <dbReference type="SAM" id="Coils"/>
    </source>
</evidence>
<organism evidence="4 5">
    <name type="scientific">Streptomyces lavenduligriseus</name>
    <dbReference type="NCBI Taxonomy" id="67315"/>
    <lineage>
        <taxon>Bacteria</taxon>
        <taxon>Bacillati</taxon>
        <taxon>Actinomycetota</taxon>
        <taxon>Actinomycetes</taxon>
        <taxon>Kitasatosporales</taxon>
        <taxon>Streptomycetaceae</taxon>
        <taxon>Streptomyces</taxon>
    </lineage>
</organism>
<dbReference type="Pfam" id="PF19575">
    <property type="entry name" value="HTH_58"/>
    <property type="match status" value="1"/>
</dbReference>
<reference evidence="4 5" key="1">
    <citation type="submission" date="2022-05" db="EMBL/GenBank/DDBJ databases">
        <title>Genome Resource of Streptomyces lavenduligriseus GA1-1, a Strain with Broad-Spectrum Antifungal Activity against Phytopathogenic Fungi.</title>
        <authorList>
            <person name="Qi D."/>
        </authorList>
    </citation>
    <scope>NUCLEOTIDE SEQUENCE [LARGE SCALE GENOMIC DNA]</scope>
    <source>
        <strain evidence="4 5">GA1-1</strain>
    </source>
</reference>
<feature type="region of interest" description="Disordered" evidence="2">
    <location>
        <begin position="79"/>
        <end position="114"/>
    </location>
</feature>
<feature type="compositionally biased region" description="Low complexity" evidence="2">
    <location>
        <begin position="82"/>
        <end position="97"/>
    </location>
</feature>
<proteinExistence type="predicted"/>
<dbReference type="EMBL" id="JAMCCK010000088">
    <property type="protein sequence ID" value="MCL3998879.1"/>
    <property type="molecule type" value="Genomic_DNA"/>
</dbReference>
<protein>
    <submittedName>
        <fullName evidence="4">Helix-turn-helix domain-containing protein</fullName>
    </submittedName>
</protein>
<comment type="caution">
    <text evidence="4">The sequence shown here is derived from an EMBL/GenBank/DDBJ whole genome shotgun (WGS) entry which is preliminary data.</text>
</comment>